<dbReference type="EC" id="7.1.1.2" evidence="4 18"/>
<evidence type="ECO:0000256" key="18">
    <source>
        <dbReference type="RuleBase" id="RU003403"/>
    </source>
</evidence>
<feature type="transmembrane region" description="Helical" evidence="18">
    <location>
        <begin position="56"/>
        <end position="79"/>
    </location>
</feature>
<feature type="transmembrane region" description="Helical" evidence="18">
    <location>
        <begin position="137"/>
        <end position="156"/>
    </location>
</feature>
<feature type="domain" description="NADH:quinone oxidoreductase/Mrp antiporter transmembrane" evidence="19">
    <location>
        <begin position="24"/>
        <end position="269"/>
    </location>
</feature>
<sequence>MMLQKMILMWVLILSLIMSMSSSYWFTLWMTLEINMMVFIPMMNSKNFLSSNSMMYYYIIQSLSSSLFFFSSLMSYYYFNQIFTYIMMISMLIKIGSAPFHTWYPQISEGLSYFSFFILSTLQKTIPLNIISIINNHYIMLFIFMSAIMGSLGGYNQMSLKKILAFSSISHLSWMLTLILTSQYFWLMYFLIYMMILLKIVFFLSSNNYMYMNDMNCMKMSIFNKMYLLTLFLSLGGMPPFLGFFSKWISITFIVNKFPMILVILIMSSLVNLFFYTRIMFPMIMNINNIMKSPLINSKYTSFNFLIINFMMIIMIVPLMFFV</sequence>
<feature type="transmembrane region" description="Helical" evidence="18">
    <location>
        <begin position="186"/>
        <end position="205"/>
    </location>
</feature>
<dbReference type="AlphaFoldDB" id="Q0X079"/>
<comment type="function">
    <text evidence="1">Core subunit of the mitochondrial membrane respiratory chain NADH dehydrogenase (Complex I) that is believed to belong to the minimal assembly required for catalysis. Complex I functions in the transfer of electrons from NADH to the respiratory chain. The immediate electron acceptor for the enzyme is believed to be ubiquinone.</text>
</comment>
<evidence type="ECO:0000256" key="1">
    <source>
        <dbReference type="ARBA" id="ARBA00003257"/>
    </source>
</evidence>
<dbReference type="InterPro" id="IPR003917">
    <property type="entry name" value="NADH_UbQ_OxRdtase_chain2"/>
</dbReference>
<dbReference type="EMBL" id="AB231666">
    <property type="protein sequence ID" value="BAF02763.1"/>
    <property type="molecule type" value="Genomic_DNA"/>
</dbReference>
<keyword evidence="9 18" id="KW-0999">Mitochondrion inner membrane</keyword>
<evidence type="ECO:0000259" key="19">
    <source>
        <dbReference type="Pfam" id="PF00361"/>
    </source>
</evidence>
<geneLocation type="mitochondrion" evidence="20"/>
<evidence type="ECO:0000256" key="4">
    <source>
        <dbReference type="ARBA" id="ARBA00012944"/>
    </source>
</evidence>
<organism evidence="20">
    <name type="scientific">Ixodes philipi</name>
    <dbReference type="NCBI Taxonomy" id="340064"/>
    <lineage>
        <taxon>Eukaryota</taxon>
        <taxon>Metazoa</taxon>
        <taxon>Ecdysozoa</taxon>
        <taxon>Arthropoda</taxon>
        <taxon>Chelicerata</taxon>
        <taxon>Arachnida</taxon>
        <taxon>Acari</taxon>
        <taxon>Parasitiformes</taxon>
        <taxon>Ixodida</taxon>
        <taxon>Ixodoidea</taxon>
        <taxon>Ixodidae</taxon>
        <taxon>Ixodinae</taxon>
        <taxon>Ixodes</taxon>
    </lineage>
</organism>
<dbReference type="PANTHER" id="PTHR46552">
    <property type="entry name" value="NADH-UBIQUINONE OXIDOREDUCTASE CHAIN 2"/>
    <property type="match status" value="1"/>
</dbReference>
<evidence type="ECO:0000256" key="17">
    <source>
        <dbReference type="ARBA" id="ARBA00049551"/>
    </source>
</evidence>
<keyword evidence="14 18" id="KW-0830">Ubiquinone</keyword>
<evidence type="ECO:0000256" key="8">
    <source>
        <dbReference type="ARBA" id="ARBA00022692"/>
    </source>
</evidence>
<proteinExistence type="inferred from homology"/>
<keyword evidence="13 18" id="KW-0520">NAD</keyword>
<name>Q0X079_9ACAR</name>
<evidence type="ECO:0000256" key="6">
    <source>
        <dbReference type="ARBA" id="ARBA00022448"/>
    </source>
</evidence>
<keyword evidence="12 18" id="KW-1133">Transmembrane helix</keyword>
<dbReference type="GO" id="GO:0006120">
    <property type="term" value="P:mitochondrial electron transport, NADH to ubiquinone"/>
    <property type="evidence" value="ECO:0007669"/>
    <property type="project" value="InterPro"/>
</dbReference>
<dbReference type="PRINTS" id="PR01436">
    <property type="entry name" value="NADHDHGNASE2"/>
</dbReference>
<evidence type="ECO:0000256" key="12">
    <source>
        <dbReference type="ARBA" id="ARBA00022989"/>
    </source>
</evidence>
<keyword evidence="10 18" id="KW-1278">Translocase</keyword>
<evidence type="ECO:0000256" key="13">
    <source>
        <dbReference type="ARBA" id="ARBA00023027"/>
    </source>
</evidence>
<keyword evidence="15 18" id="KW-0496">Mitochondrion</keyword>
<evidence type="ECO:0000256" key="7">
    <source>
        <dbReference type="ARBA" id="ARBA00022660"/>
    </source>
</evidence>
<comment type="similarity">
    <text evidence="3 18">Belongs to the complex I subunit 2 family.</text>
</comment>
<keyword evidence="6" id="KW-0813">Transport</keyword>
<keyword evidence="7 18" id="KW-0679">Respiratory chain</keyword>
<accession>Q0X079</accession>
<evidence type="ECO:0000256" key="15">
    <source>
        <dbReference type="ARBA" id="ARBA00023128"/>
    </source>
</evidence>
<evidence type="ECO:0000256" key="5">
    <source>
        <dbReference type="ARBA" id="ARBA00021008"/>
    </source>
</evidence>
<feature type="transmembrane region" description="Helical" evidence="18">
    <location>
        <begin position="7"/>
        <end position="26"/>
    </location>
</feature>
<evidence type="ECO:0000256" key="11">
    <source>
        <dbReference type="ARBA" id="ARBA00022982"/>
    </source>
</evidence>
<evidence type="ECO:0000256" key="16">
    <source>
        <dbReference type="ARBA" id="ARBA00023136"/>
    </source>
</evidence>
<dbReference type="Pfam" id="PF00361">
    <property type="entry name" value="Proton_antipo_M"/>
    <property type="match status" value="1"/>
</dbReference>
<dbReference type="PANTHER" id="PTHR46552:SF1">
    <property type="entry name" value="NADH-UBIQUINONE OXIDOREDUCTASE CHAIN 2"/>
    <property type="match status" value="1"/>
</dbReference>
<comment type="catalytic activity">
    <reaction evidence="17 18">
        <text>a ubiquinone + NADH + 5 H(+)(in) = a ubiquinol + NAD(+) + 4 H(+)(out)</text>
        <dbReference type="Rhea" id="RHEA:29091"/>
        <dbReference type="Rhea" id="RHEA-COMP:9565"/>
        <dbReference type="Rhea" id="RHEA-COMP:9566"/>
        <dbReference type="ChEBI" id="CHEBI:15378"/>
        <dbReference type="ChEBI" id="CHEBI:16389"/>
        <dbReference type="ChEBI" id="CHEBI:17976"/>
        <dbReference type="ChEBI" id="CHEBI:57540"/>
        <dbReference type="ChEBI" id="CHEBI:57945"/>
        <dbReference type="EC" id="7.1.1.2"/>
    </reaction>
</comment>
<evidence type="ECO:0000256" key="9">
    <source>
        <dbReference type="ARBA" id="ARBA00022792"/>
    </source>
</evidence>
<protein>
    <recommendedName>
        <fullName evidence="5 18">NADH-ubiquinone oxidoreductase chain 2</fullName>
        <ecNumber evidence="4 18">7.1.1.2</ecNumber>
    </recommendedName>
</protein>
<evidence type="ECO:0000256" key="10">
    <source>
        <dbReference type="ARBA" id="ARBA00022967"/>
    </source>
</evidence>
<gene>
    <name evidence="20" type="primary">ND2</name>
</gene>
<dbReference type="GO" id="GO:0005743">
    <property type="term" value="C:mitochondrial inner membrane"/>
    <property type="evidence" value="ECO:0007669"/>
    <property type="project" value="UniProtKB-SubCell"/>
</dbReference>
<dbReference type="InterPro" id="IPR050175">
    <property type="entry name" value="Complex_I_Subunit_2"/>
</dbReference>
<keyword evidence="16 18" id="KW-0472">Membrane</keyword>
<keyword evidence="8 18" id="KW-0812">Transmembrane</keyword>
<keyword evidence="11 18" id="KW-0249">Electron transport</keyword>
<evidence type="ECO:0000256" key="14">
    <source>
        <dbReference type="ARBA" id="ARBA00023075"/>
    </source>
</evidence>
<comment type="function">
    <text evidence="18">Core subunit of the mitochondrial membrane respiratory chain NADH dehydrogenase (Complex I) which catalyzes electron transfer from NADH through the respiratory chain, using ubiquinone as an electron acceptor. Essential for the catalytic activity and assembly of complex I.</text>
</comment>
<evidence type="ECO:0000256" key="3">
    <source>
        <dbReference type="ARBA" id="ARBA00007012"/>
    </source>
</evidence>
<evidence type="ECO:0000256" key="2">
    <source>
        <dbReference type="ARBA" id="ARBA00004448"/>
    </source>
</evidence>
<dbReference type="InterPro" id="IPR001750">
    <property type="entry name" value="ND/Mrp_TM"/>
</dbReference>
<feature type="transmembrane region" description="Helical" evidence="18">
    <location>
        <begin position="302"/>
        <end position="322"/>
    </location>
</feature>
<reference evidence="20" key="1">
    <citation type="journal article" date="2007" name="J. Parasitol.">
        <title>Ixodes philipi (Acari: Ixodidae): phylogenetic status inferred from mitochondrial cytochrome oxidase subunit I gene sequence comparison.</title>
        <authorList>
            <person name="Mitani H."/>
            <person name="Takahashi M."/>
            <person name="Masuyama M."/>
            <person name="Fukunaga M."/>
        </authorList>
    </citation>
    <scope>NUCLEOTIDE SEQUENCE</scope>
    <source>
        <strain evidence="20">O</strain>
    </source>
</reference>
<feature type="transmembrane region" description="Helical" evidence="18">
    <location>
        <begin position="258"/>
        <end position="281"/>
    </location>
</feature>
<dbReference type="GO" id="GO:0008137">
    <property type="term" value="F:NADH dehydrogenase (ubiquinone) activity"/>
    <property type="evidence" value="ECO:0007669"/>
    <property type="project" value="UniProtKB-EC"/>
</dbReference>
<evidence type="ECO:0000313" key="20">
    <source>
        <dbReference type="EMBL" id="BAF02763.1"/>
    </source>
</evidence>
<comment type="subcellular location">
    <subcellularLocation>
        <location evidence="2 18">Mitochondrion inner membrane</location>
        <topology evidence="2 18">Multi-pass membrane protein</topology>
    </subcellularLocation>
</comment>
<feature type="transmembrane region" description="Helical" evidence="18">
    <location>
        <begin position="226"/>
        <end position="246"/>
    </location>
</feature>